<name>A0ABY7NL34_9SPHN</name>
<accession>A0ABY7NL34</accession>
<feature type="transmembrane region" description="Helical" evidence="5">
    <location>
        <begin position="15"/>
        <end position="33"/>
    </location>
</feature>
<keyword evidence="7" id="KW-1185">Reference proteome</keyword>
<keyword evidence="3 5" id="KW-1133">Transmembrane helix</keyword>
<feature type="transmembrane region" description="Helical" evidence="5">
    <location>
        <begin position="45"/>
        <end position="66"/>
    </location>
</feature>
<dbReference type="Proteomes" id="UP001210865">
    <property type="component" value="Chromosome"/>
</dbReference>
<evidence type="ECO:0000256" key="2">
    <source>
        <dbReference type="ARBA" id="ARBA00022692"/>
    </source>
</evidence>
<organism evidence="6 7">
    <name type="scientific">Sphingomonas abietis</name>
    <dbReference type="NCBI Taxonomy" id="3012344"/>
    <lineage>
        <taxon>Bacteria</taxon>
        <taxon>Pseudomonadati</taxon>
        <taxon>Pseudomonadota</taxon>
        <taxon>Alphaproteobacteria</taxon>
        <taxon>Sphingomonadales</taxon>
        <taxon>Sphingomonadaceae</taxon>
        <taxon>Sphingomonas</taxon>
    </lineage>
</organism>
<feature type="transmembrane region" description="Helical" evidence="5">
    <location>
        <begin position="86"/>
        <end position="113"/>
    </location>
</feature>
<keyword evidence="4 5" id="KW-0472">Membrane</keyword>
<dbReference type="EMBL" id="CP115174">
    <property type="protein sequence ID" value="WBO22239.1"/>
    <property type="molecule type" value="Genomic_DNA"/>
</dbReference>
<feature type="transmembrane region" description="Helical" evidence="5">
    <location>
        <begin position="214"/>
        <end position="241"/>
    </location>
</feature>
<evidence type="ECO:0000256" key="3">
    <source>
        <dbReference type="ARBA" id="ARBA00022989"/>
    </source>
</evidence>
<evidence type="ECO:0000313" key="6">
    <source>
        <dbReference type="EMBL" id="WBO22239.1"/>
    </source>
</evidence>
<dbReference type="Pfam" id="PF07264">
    <property type="entry name" value="EI24"/>
    <property type="match status" value="1"/>
</dbReference>
<proteinExistence type="predicted"/>
<protein>
    <submittedName>
        <fullName evidence="6">EI24 domain-containing protein</fullName>
    </submittedName>
</protein>
<evidence type="ECO:0000256" key="1">
    <source>
        <dbReference type="ARBA" id="ARBA00004141"/>
    </source>
</evidence>
<keyword evidence="2 5" id="KW-0812">Transmembrane</keyword>
<evidence type="ECO:0000256" key="4">
    <source>
        <dbReference type="ARBA" id="ARBA00023136"/>
    </source>
</evidence>
<dbReference type="InterPro" id="IPR059112">
    <property type="entry name" value="CysZ/EI24"/>
</dbReference>
<evidence type="ECO:0000256" key="5">
    <source>
        <dbReference type="SAM" id="Phobius"/>
    </source>
</evidence>
<dbReference type="RefSeq" id="WP_270076887.1">
    <property type="nucleotide sequence ID" value="NZ_CP115174.1"/>
</dbReference>
<feature type="transmembrane region" description="Helical" evidence="5">
    <location>
        <begin position="152"/>
        <end position="179"/>
    </location>
</feature>
<comment type="subcellular location">
    <subcellularLocation>
        <location evidence="1">Membrane</location>
        <topology evidence="1">Multi-pass membrane protein</topology>
    </subcellularLocation>
</comment>
<gene>
    <name evidence="6" type="ORF">PBT88_19155</name>
</gene>
<sequence length="255" mass="27252">MLLLLLPADGTEPCVIRIIVMVRAFFLALDDLGNRRVLAILGRSLLVTLLIFVALGVVLDFALRGFDPCALWSDEGGCPLGAAGSGFGAVLLTASGLWLLFPAVAIGVISAYMDRIVAIVEARRYPEALASARSLGVARGAWLGLRSSGRVLLYNLIALPFYLLLLVTGIGTVILFVAVNGVAFGRDFGEMVAVRHLDRASTTTWLRATRADRALLGMIVTGLFLLPIVNLVAPVLGAAMATHLFHVDRRRITTS</sequence>
<reference evidence="6 7" key="1">
    <citation type="submission" date="2022-12" db="EMBL/GenBank/DDBJ databases">
        <title>Sphingomonas abieness sp. nov., an endophytic bacterium isolated from Abies koreana.</title>
        <authorList>
            <person name="Jiang L."/>
            <person name="Lee J."/>
        </authorList>
    </citation>
    <scope>NUCLEOTIDE SEQUENCE [LARGE SCALE GENOMIC DNA]</scope>
    <source>
        <strain evidence="7">PAMB 00755</strain>
    </source>
</reference>
<evidence type="ECO:0000313" key="7">
    <source>
        <dbReference type="Proteomes" id="UP001210865"/>
    </source>
</evidence>